<reference evidence="6" key="3">
    <citation type="submission" date="2019-06" db="EMBL/GenBank/DDBJ databases">
        <authorList>
            <person name="Poynton C."/>
            <person name="Hasenbein S."/>
            <person name="Benoit J.B."/>
            <person name="Sepulveda M.S."/>
            <person name="Poelchau M.F."/>
            <person name="Murali S.C."/>
            <person name="Chen S."/>
            <person name="Glastad K.M."/>
            <person name="Werren J.H."/>
            <person name="Vineis J.H."/>
            <person name="Bowen J.L."/>
            <person name="Friedrich M."/>
            <person name="Jones J."/>
            <person name="Robertson H.M."/>
            <person name="Feyereisen R."/>
            <person name="Mechler-Hickson A."/>
            <person name="Mathers N."/>
            <person name="Lee C.E."/>
            <person name="Colbourne J.K."/>
            <person name="Biales A."/>
            <person name="Johnston J.S."/>
            <person name="Wellborn G.A."/>
            <person name="Rosendale A.J."/>
            <person name="Cridge A.G."/>
            <person name="Munoz-Torres M.C."/>
            <person name="Bain P.A."/>
            <person name="Manny A.R."/>
            <person name="Major K.M."/>
            <person name="Lambert F.N."/>
            <person name="Vulpe C.D."/>
            <person name="Tuck P."/>
            <person name="Blalock B.J."/>
            <person name="Lin Y.-Y."/>
            <person name="Smith M.E."/>
            <person name="Ochoa-Acuna H."/>
            <person name="Chen M.-J.M."/>
            <person name="Childers C.P."/>
            <person name="Qu J."/>
            <person name="Dugan S."/>
            <person name="Lee S.L."/>
            <person name="Chao H."/>
            <person name="Dinh H."/>
            <person name="Han Y."/>
            <person name="Doddapaneni H."/>
            <person name="Worley K.C."/>
            <person name="Muzny D.M."/>
            <person name="Gibbs R.A."/>
            <person name="Richards S."/>
        </authorList>
    </citation>
    <scope>NUCLEOTIDE SEQUENCE</scope>
    <source>
        <strain evidence="6">HAZT.00-mixed</strain>
        <tissue evidence="6">Whole organism</tissue>
    </source>
</reference>
<evidence type="ECO:0000256" key="4">
    <source>
        <dbReference type="ARBA" id="ARBA00022801"/>
    </source>
</evidence>
<proteinExistence type="inferred from homology"/>
<feature type="domain" description="Glycoside hydrolase family 20 catalytic" evidence="5">
    <location>
        <begin position="238"/>
        <end position="406"/>
    </location>
</feature>
<evidence type="ECO:0000259" key="5">
    <source>
        <dbReference type="Pfam" id="PF00728"/>
    </source>
</evidence>
<dbReference type="Proteomes" id="UP000694843">
    <property type="component" value="Unplaced"/>
</dbReference>
<protein>
    <recommendedName>
        <fullName evidence="3">beta-N-acetylhexosaminidase</fullName>
        <ecNumber evidence="3">3.2.1.52</ecNumber>
    </recommendedName>
</protein>
<dbReference type="EC" id="3.2.1.52" evidence="3"/>
<dbReference type="EMBL" id="JQDR03003796">
    <property type="protein sequence ID" value="KAA0202347.1"/>
    <property type="molecule type" value="Genomic_DNA"/>
</dbReference>
<dbReference type="SUPFAM" id="SSF51445">
    <property type="entry name" value="(Trans)glycosidases"/>
    <property type="match status" value="1"/>
</dbReference>
<keyword evidence="4" id="KW-0378">Hydrolase</keyword>
<evidence type="ECO:0000256" key="3">
    <source>
        <dbReference type="ARBA" id="ARBA00012663"/>
    </source>
</evidence>
<evidence type="ECO:0000313" key="7">
    <source>
        <dbReference type="Proteomes" id="UP000694843"/>
    </source>
</evidence>
<dbReference type="GO" id="GO:0004563">
    <property type="term" value="F:beta-N-acetylhexosaminidase activity"/>
    <property type="evidence" value="ECO:0007669"/>
    <property type="project" value="UniProtKB-EC"/>
</dbReference>
<dbReference type="InterPro" id="IPR038901">
    <property type="entry name" value="HEXDC-like"/>
</dbReference>
<reference evidence="8" key="4">
    <citation type="submission" date="2025-04" db="UniProtKB">
        <authorList>
            <consortium name="RefSeq"/>
        </authorList>
    </citation>
    <scope>IDENTIFICATION</scope>
    <source>
        <tissue evidence="8">Whole organism</tissue>
    </source>
</reference>
<dbReference type="Pfam" id="PF00728">
    <property type="entry name" value="Glyco_hydro_20"/>
    <property type="match status" value="1"/>
</dbReference>
<dbReference type="AlphaFoldDB" id="A0A6A0HBL8"/>
<gene>
    <name evidence="8" type="primary">LOC108680822</name>
    <name evidence="6" type="ORF">HAZT_HAZT008599</name>
</gene>
<dbReference type="GO" id="GO:0005975">
    <property type="term" value="P:carbohydrate metabolic process"/>
    <property type="evidence" value="ECO:0007669"/>
    <property type="project" value="InterPro"/>
</dbReference>
<evidence type="ECO:0000313" key="8">
    <source>
        <dbReference type="RefSeq" id="XP_018025224.1"/>
    </source>
</evidence>
<organism evidence="6">
    <name type="scientific">Hyalella azteca</name>
    <name type="common">Amphipod</name>
    <dbReference type="NCBI Taxonomy" id="294128"/>
    <lineage>
        <taxon>Eukaryota</taxon>
        <taxon>Metazoa</taxon>
        <taxon>Ecdysozoa</taxon>
        <taxon>Arthropoda</taxon>
        <taxon>Crustacea</taxon>
        <taxon>Multicrustacea</taxon>
        <taxon>Malacostraca</taxon>
        <taxon>Eumalacostraca</taxon>
        <taxon>Peracarida</taxon>
        <taxon>Amphipoda</taxon>
        <taxon>Senticaudata</taxon>
        <taxon>Talitrida</taxon>
        <taxon>Talitroidea</taxon>
        <taxon>Hyalellidae</taxon>
        <taxon>Hyalella</taxon>
    </lineage>
</organism>
<dbReference type="InterPro" id="IPR015883">
    <property type="entry name" value="Glyco_hydro_20_cat"/>
</dbReference>
<evidence type="ECO:0000256" key="1">
    <source>
        <dbReference type="ARBA" id="ARBA00001231"/>
    </source>
</evidence>
<dbReference type="Proteomes" id="UP000711488">
    <property type="component" value="Unassembled WGS sequence"/>
</dbReference>
<dbReference type="RefSeq" id="XP_018025224.1">
    <property type="nucleotide sequence ID" value="XM_018169735.2"/>
</dbReference>
<dbReference type="OrthoDB" id="10023921at2759"/>
<dbReference type="InterPro" id="IPR017853">
    <property type="entry name" value="GH"/>
</dbReference>
<evidence type="ECO:0000313" key="6">
    <source>
        <dbReference type="EMBL" id="KAA0202347.1"/>
    </source>
</evidence>
<evidence type="ECO:0000256" key="2">
    <source>
        <dbReference type="ARBA" id="ARBA00006285"/>
    </source>
</evidence>
<reference evidence="6" key="1">
    <citation type="submission" date="2014-08" db="EMBL/GenBank/DDBJ databases">
        <authorList>
            <person name="Murali S."/>
            <person name="Richards S."/>
            <person name="Bandaranaike D."/>
            <person name="Bellair M."/>
            <person name="Blankenburg K."/>
            <person name="Chao H."/>
            <person name="Dinh H."/>
            <person name="Doddapaneni H."/>
            <person name="Dugan-Rocha S."/>
            <person name="Elkadiri S."/>
            <person name="Gnanaolivu R."/>
            <person name="Hughes D."/>
            <person name="Lee S."/>
            <person name="Li M."/>
            <person name="Ming W."/>
            <person name="Munidasa M."/>
            <person name="Muniz J."/>
            <person name="Nguyen L."/>
            <person name="Osuji N."/>
            <person name="Pu L.-L."/>
            <person name="Puazo M."/>
            <person name="Skinner E."/>
            <person name="Qu C."/>
            <person name="Quiroz J."/>
            <person name="Raj R."/>
            <person name="Weissenberger G."/>
            <person name="Xin Y."/>
            <person name="Zou X."/>
            <person name="Han Y."/>
            <person name="Worley K."/>
            <person name="Muzny D."/>
            <person name="Gibbs R."/>
        </authorList>
    </citation>
    <scope>NUCLEOTIDE SEQUENCE</scope>
    <source>
        <strain evidence="6">HAZT.00-mixed</strain>
        <tissue evidence="6">Whole organism</tissue>
    </source>
</reference>
<dbReference type="Gene3D" id="3.20.20.80">
    <property type="entry name" value="Glycosidases"/>
    <property type="match status" value="1"/>
</dbReference>
<dbReference type="KEGG" id="hazt:108680822"/>
<comment type="catalytic activity">
    <reaction evidence="1">
        <text>Hydrolysis of terminal non-reducing N-acetyl-D-hexosamine residues in N-acetyl-beta-D-hexosaminides.</text>
        <dbReference type="EC" id="3.2.1.52"/>
    </reaction>
</comment>
<dbReference type="OMA" id="VCSYPGH"/>
<comment type="similarity">
    <text evidence="2">Belongs to the glycosyl hydrolase 20 family.</text>
</comment>
<name>A0A6A0HBL8_HYAAZ</name>
<dbReference type="PANTHER" id="PTHR21040">
    <property type="entry name" value="BCDNA.GH04120"/>
    <property type="match status" value="1"/>
</dbReference>
<dbReference type="CDD" id="cd06565">
    <property type="entry name" value="GH20_GcnA-like"/>
    <property type="match status" value="1"/>
</dbReference>
<accession>A0A6A0HBL8</accession>
<keyword evidence="7" id="KW-1185">Reference proteome</keyword>
<reference evidence="6" key="2">
    <citation type="journal article" date="2018" name="Environ. Sci. Technol.">
        <title>The Toxicogenome of Hyalella azteca: A Model for Sediment Ecotoxicology and Evolutionary Toxicology.</title>
        <authorList>
            <person name="Poynton H.C."/>
            <person name="Hasenbein S."/>
            <person name="Benoit J.B."/>
            <person name="Sepulveda M.S."/>
            <person name="Poelchau M.F."/>
            <person name="Hughes D.S.T."/>
            <person name="Murali S.C."/>
            <person name="Chen S."/>
            <person name="Glastad K.M."/>
            <person name="Goodisman M.A.D."/>
            <person name="Werren J.H."/>
            <person name="Vineis J.H."/>
            <person name="Bowen J.L."/>
            <person name="Friedrich M."/>
            <person name="Jones J."/>
            <person name="Robertson H.M."/>
            <person name="Feyereisen R."/>
            <person name="Mechler-Hickson A."/>
            <person name="Mathers N."/>
            <person name="Lee C.E."/>
            <person name="Colbourne J.K."/>
            <person name="Biales A."/>
            <person name="Johnston J.S."/>
            <person name="Wellborn G.A."/>
            <person name="Rosendale A.J."/>
            <person name="Cridge A.G."/>
            <person name="Munoz-Torres M.C."/>
            <person name="Bain P.A."/>
            <person name="Manny A.R."/>
            <person name="Major K.M."/>
            <person name="Lambert F.N."/>
            <person name="Vulpe C.D."/>
            <person name="Tuck P."/>
            <person name="Blalock B.J."/>
            <person name="Lin Y.Y."/>
            <person name="Smith M.E."/>
            <person name="Ochoa-Acuna H."/>
            <person name="Chen M.M."/>
            <person name="Childers C.P."/>
            <person name="Qu J."/>
            <person name="Dugan S."/>
            <person name="Lee S.L."/>
            <person name="Chao H."/>
            <person name="Dinh H."/>
            <person name="Han Y."/>
            <person name="Doddapaneni H."/>
            <person name="Worley K.C."/>
            <person name="Muzny D.M."/>
            <person name="Gibbs R.A."/>
            <person name="Richards S."/>
        </authorList>
    </citation>
    <scope>NUCLEOTIDE SEQUENCE</scope>
    <source>
        <strain evidence="6">HAZT.00-mixed</strain>
        <tissue evidence="6">Whole organism</tissue>
    </source>
</reference>
<dbReference type="PANTHER" id="PTHR21040:SF8">
    <property type="entry name" value="BCDNA.GH04120"/>
    <property type="match status" value="1"/>
</dbReference>
<sequence>MSRLAELVMAKTGATIWRLRRQLFGGLFIAVALCLFYFQFAADESISTGRHQDPPLKRDLNSLGQVEFGTGTSHDDGSNQDKPVARVKFVAKTQDQFEEQQKILNRNKVARGDDSRLQGVLVRDGSDYNGGPDSRIQLESIHERQQAVQRAIDQLSDGRPPAPIPMAIQQFTGPPAAVMIPLDDSFGSPWGGNYKYNPYGEPVYGKTNRPNYIPKERVVHLDLKGAPPLVSILKTLIPWLAANGATSILFEYEDTFPFHGPLASAATVNHYTPSQITELVLLCEKHKLEIIPLVQTLGHLEFILKQQRYSNLREVPEMPQALCPSKNESLQMIYEMIDQVMRLHPSSRYLHIGCDEVFQMGECELCRQKAKDNLFLQHVATVAKHVRAKYGTGVLIWDDMLRHVSDASMNDIHLGELVEPMVWVYAEDIYRFVQPSCWTKYSQVFSHIWAASAFKGAFGEQLTVPNVRRHLDNHMNWLDVMSTESSKFSGGFRGLVLTGWQRYDHFAMLCELLPAAIPSLALNLISVSHGYFNSSLQDKIYSALKCGQSPKYQTWINLDSDPFLFEKFSWCFFPGKQVFALMSRLETTKRDVEAYIDRVTKSRAWITDYNRRHNFSSPMRIDEDLEELPGRLHSMVSLVKASRESLIDWFDEWTIGEWVEQHLWPLLSRLETIQKESEGMKKVRYWPARPLPLLPQLAQYGISEPSFNSLVADRHEVSQLRYENRQPT</sequence>
<dbReference type="GeneID" id="108680822"/>